<dbReference type="KEGG" id="hpg:HPG27_942"/>
<keyword evidence="3" id="KW-1185">Reference proteome</keyword>
<reference evidence="2 3" key="1">
    <citation type="journal article" date="2009" name="J. Bacteriol.">
        <title>The complete genome sequence of Helicobacter pylori strain G27.</title>
        <authorList>
            <person name="Baltrus D.A."/>
            <person name="Amieva M.R."/>
            <person name="Covacci A."/>
            <person name="Lowe T.M."/>
            <person name="Merrell D.S."/>
            <person name="Ottemann K.M."/>
            <person name="Stein M."/>
            <person name="Salama N.R."/>
            <person name="Guillemin K."/>
        </authorList>
    </citation>
    <scope>NUCLEOTIDE SEQUENCE [LARGE SCALE GENOMIC DNA]</scope>
    <source>
        <strain evidence="2 3">G27</strain>
    </source>
</reference>
<evidence type="ECO:0000313" key="2">
    <source>
        <dbReference type="EMBL" id="ACI27696.1"/>
    </source>
</evidence>
<dbReference type="Gene3D" id="1.10.510.10">
    <property type="entry name" value="Transferase(Phosphotransferase) domain 1"/>
    <property type="match status" value="1"/>
</dbReference>
<evidence type="ECO:0000313" key="3">
    <source>
        <dbReference type="Proteomes" id="UP000001735"/>
    </source>
</evidence>
<organism evidence="2 3">
    <name type="scientific">Helicobacter pylori (strain G27)</name>
    <dbReference type="NCBI Taxonomy" id="563041"/>
    <lineage>
        <taxon>Bacteria</taxon>
        <taxon>Pseudomonadati</taxon>
        <taxon>Campylobacterota</taxon>
        <taxon>Epsilonproteobacteria</taxon>
        <taxon>Campylobacterales</taxon>
        <taxon>Helicobacteraceae</taxon>
        <taxon>Helicobacter</taxon>
    </lineage>
</organism>
<keyword evidence="2" id="KW-0418">Kinase</keyword>
<name>B5Z7Z7_HELPG</name>
<dbReference type="GO" id="GO:0004672">
    <property type="term" value="F:protein kinase activity"/>
    <property type="evidence" value="ECO:0007669"/>
    <property type="project" value="InterPro"/>
</dbReference>
<dbReference type="AlphaFoldDB" id="B5Z7Z7"/>
<accession>B5Z7Z7</accession>
<evidence type="ECO:0000259" key="1">
    <source>
        <dbReference type="PROSITE" id="PS50011"/>
    </source>
</evidence>
<protein>
    <submittedName>
        <fullName evidence="2">Protein kinase C-like protein</fullName>
    </submittedName>
</protein>
<sequence>MELEEEIVDSEGNIHKIVGVLGKGGQGIVYRCLDKDVAIKVVLRDRDFIKDKESLKQYEKSVLNLSFKPIESHFPMSIPLVTLRGKQGYVMKMAEGYEPLKTFLKKPSILENEEKDGIFRINNAIQELCKDNHHMALSLSYYSQTQGLRSRLKILTHLAKLLFRLQSKGLVYGDLNLNNVFYKDNSAFLIDADNVRYESL</sequence>
<keyword evidence="2" id="KW-0808">Transferase</keyword>
<feature type="domain" description="Protein kinase" evidence="1">
    <location>
        <begin position="15"/>
        <end position="200"/>
    </location>
</feature>
<dbReference type="PROSITE" id="PS50011">
    <property type="entry name" value="PROTEIN_KINASE_DOM"/>
    <property type="match status" value="1"/>
</dbReference>
<dbReference type="RefSeq" id="WP_012552517.1">
    <property type="nucleotide sequence ID" value="NC_011333.1"/>
</dbReference>
<dbReference type="HOGENOM" id="CLU_085021_0_0_7"/>
<dbReference type="Proteomes" id="UP000001735">
    <property type="component" value="Chromosome"/>
</dbReference>
<dbReference type="InterPro" id="IPR000719">
    <property type="entry name" value="Prot_kinase_dom"/>
</dbReference>
<dbReference type="InterPro" id="IPR011009">
    <property type="entry name" value="Kinase-like_dom_sf"/>
</dbReference>
<dbReference type="SUPFAM" id="SSF56112">
    <property type="entry name" value="Protein kinase-like (PK-like)"/>
    <property type="match status" value="1"/>
</dbReference>
<dbReference type="EMBL" id="CP001173">
    <property type="protein sequence ID" value="ACI27696.1"/>
    <property type="molecule type" value="Genomic_DNA"/>
</dbReference>
<proteinExistence type="predicted"/>
<gene>
    <name evidence="2" type="ordered locus">HPG27_942</name>
</gene>
<dbReference type="GO" id="GO:0005524">
    <property type="term" value="F:ATP binding"/>
    <property type="evidence" value="ECO:0007669"/>
    <property type="project" value="InterPro"/>
</dbReference>